<dbReference type="Gene3D" id="3.90.226.10">
    <property type="entry name" value="2-enoyl-CoA Hydratase, Chain A, domain 1"/>
    <property type="match status" value="1"/>
</dbReference>
<comment type="caution">
    <text evidence="2">The sequence shown here is derived from an EMBL/GenBank/DDBJ whole genome shotgun (WGS) entry which is preliminary data.</text>
</comment>
<organism evidence="2 3">
    <name type="scientific">Nocardioides marinisabuli</name>
    <dbReference type="NCBI Taxonomy" id="419476"/>
    <lineage>
        <taxon>Bacteria</taxon>
        <taxon>Bacillati</taxon>
        <taxon>Actinomycetota</taxon>
        <taxon>Actinomycetes</taxon>
        <taxon>Propionibacteriales</taxon>
        <taxon>Nocardioidaceae</taxon>
        <taxon>Nocardioides</taxon>
    </lineage>
</organism>
<dbReference type="SUPFAM" id="SSF52096">
    <property type="entry name" value="ClpP/crotonase"/>
    <property type="match status" value="1"/>
</dbReference>
<accession>A0A7Y9JQV2</accession>
<reference evidence="2 3" key="1">
    <citation type="submission" date="2020-07" db="EMBL/GenBank/DDBJ databases">
        <title>Sequencing the genomes of 1000 actinobacteria strains.</title>
        <authorList>
            <person name="Klenk H.-P."/>
        </authorList>
    </citation>
    <scope>NUCLEOTIDE SEQUENCE [LARGE SCALE GENOMIC DNA]</scope>
    <source>
        <strain evidence="2 3">DSM 18965</strain>
    </source>
</reference>
<dbReference type="Pfam" id="PF00378">
    <property type="entry name" value="ECH_1"/>
    <property type="match status" value="1"/>
</dbReference>
<dbReference type="AlphaFoldDB" id="A0A7Y9JQV2"/>
<protein>
    <submittedName>
        <fullName evidence="2">2-(1,2-epoxy-1,2-dihydrophenyl)acetyl-CoA isomerase</fullName>
        <ecNumber evidence="2">5.3.3.18</ecNumber>
    </submittedName>
</protein>
<gene>
    <name evidence="2" type="ORF">BKA08_001844</name>
</gene>
<comment type="similarity">
    <text evidence="1">Belongs to the enoyl-CoA hydratase/isomerase family.</text>
</comment>
<dbReference type="PANTHER" id="PTHR43459">
    <property type="entry name" value="ENOYL-COA HYDRATASE"/>
    <property type="match status" value="1"/>
</dbReference>
<dbReference type="GO" id="GO:0016853">
    <property type="term" value="F:isomerase activity"/>
    <property type="evidence" value="ECO:0007669"/>
    <property type="project" value="UniProtKB-KW"/>
</dbReference>
<sequence>MSERTRVRLEEHGQVRLLVLDRVDALNAMDRAMLAELADVLAAVEADREVRALVVTGSGRAFCAGADIAEDNPLSLGVDDAWTVAAHRVVMGLHRLRVPTVAAINGLATGAGLDLALACDTRLAAAGTWVAEGYVDIGYSPDAGATYLLPRLVGPSRAAEMILTGRRVPAETAAQWGLVSEVVAPDELLERALGLAAQMAAKPPVAVELAKRLLATNTGATLEEALRNELVAGRVCGATADHAEAVRAWGERRDPVFEGR</sequence>
<dbReference type="RefSeq" id="WP_179615346.1">
    <property type="nucleotide sequence ID" value="NZ_CP059163.1"/>
</dbReference>
<proteinExistence type="inferred from homology"/>
<dbReference type="InterPro" id="IPR001753">
    <property type="entry name" value="Enoyl-CoA_hydra/iso"/>
</dbReference>
<name>A0A7Y9JQV2_9ACTN</name>
<evidence type="ECO:0000313" key="3">
    <source>
        <dbReference type="Proteomes" id="UP000516957"/>
    </source>
</evidence>
<dbReference type="Gene3D" id="1.10.12.10">
    <property type="entry name" value="Lyase 2-enoyl-coa Hydratase, Chain A, domain 2"/>
    <property type="match status" value="1"/>
</dbReference>
<dbReference type="Proteomes" id="UP000516957">
    <property type="component" value="Unassembled WGS sequence"/>
</dbReference>
<dbReference type="InterPro" id="IPR029045">
    <property type="entry name" value="ClpP/crotonase-like_dom_sf"/>
</dbReference>
<keyword evidence="3" id="KW-1185">Reference proteome</keyword>
<dbReference type="EC" id="5.3.3.18" evidence="2"/>
<dbReference type="PANTHER" id="PTHR43459:SF1">
    <property type="entry name" value="EG:BACN32G11.4 PROTEIN"/>
    <property type="match status" value="1"/>
</dbReference>
<dbReference type="CDD" id="cd06558">
    <property type="entry name" value="crotonase-like"/>
    <property type="match status" value="1"/>
</dbReference>
<keyword evidence="2" id="KW-0413">Isomerase</keyword>
<evidence type="ECO:0000313" key="2">
    <source>
        <dbReference type="EMBL" id="NYD57606.1"/>
    </source>
</evidence>
<dbReference type="InterPro" id="IPR014748">
    <property type="entry name" value="Enoyl-CoA_hydra_C"/>
</dbReference>
<dbReference type="EMBL" id="JACCBE010000001">
    <property type="protein sequence ID" value="NYD57606.1"/>
    <property type="molecule type" value="Genomic_DNA"/>
</dbReference>
<evidence type="ECO:0000256" key="1">
    <source>
        <dbReference type="ARBA" id="ARBA00005254"/>
    </source>
</evidence>